<evidence type="ECO:0000313" key="9">
    <source>
        <dbReference type="Proteomes" id="UP000807342"/>
    </source>
</evidence>
<dbReference type="GO" id="GO:0032468">
    <property type="term" value="P:Golgi calcium ion homeostasis"/>
    <property type="evidence" value="ECO:0007669"/>
    <property type="project" value="TreeGrafter"/>
</dbReference>
<dbReference type="AlphaFoldDB" id="A0A9P5X9R7"/>
<gene>
    <name evidence="8" type="ORF">P691DRAFT_803571</name>
</gene>
<sequence>MSTVSSPPPPSTAGPSSLETVMQSILLILFSEIGDKTFLISALLAMRHPRLLVFCGALASLLLMSALSASLGHILPSLIPRTWTQLAAAVLFLFFGLKMAAEARKMTGDVADEKMREEMKEAEEEIAEDDGEDVPMESLEEGRAENVPPSPTRSQKKSGWLEGARNFSSLIFGPVFVQSFVLTFLGEWGDRSQIATIALGAAHNVYLVTLGTILGHSCCTALAVIGGRYISTKISVKHVTWGGASLFFIFGVVYFYEACVEWGNVEVPLALEVNNRL</sequence>
<feature type="transmembrane region" description="Helical" evidence="6">
    <location>
        <begin position="166"/>
        <end position="185"/>
    </location>
</feature>
<dbReference type="Pfam" id="PF01169">
    <property type="entry name" value="GDT1"/>
    <property type="match status" value="2"/>
</dbReference>
<dbReference type="EMBL" id="MU151232">
    <property type="protein sequence ID" value="KAF9446715.1"/>
    <property type="molecule type" value="Genomic_DNA"/>
</dbReference>
<comment type="subcellular location">
    <subcellularLocation>
        <location evidence="1 6">Membrane</location>
        <topology evidence="1 6">Multi-pass membrane protein</topology>
    </subcellularLocation>
</comment>
<dbReference type="InterPro" id="IPR001727">
    <property type="entry name" value="GDT1-like"/>
</dbReference>
<feature type="region of interest" description="Disordered" evidence="7">
    <location>
        <begin position="119"/>
        <end position="158"/>
    </location>
</feature>
<evidence type="ECO:0000256" key="3">
    <source>
        <dbReference type="ARBA" id="ARBA00022692"/>
    </source>
</evidence>
<comment type="caution">
    <text evidence="8">The sequence shown here is derived from an EMBL/GenBank/DDBJ whole genome shotgun (WGS) entry which is preliminary data.</text>
</comment>
<feature type="transmembrane region" description="Helical" evidence="6">
    <location>
        <begin position="83"/>
        <end position="101"/>
    </location>
</feature>
<keyword evidence="4 6" id="KW-1133">Transmembrane helix</keyword>
<dbReference type="GO" id="GO:0000329">
    <property type="term" value="C:fungal-type vacuole membrane"/>
    <property type="evidence" value="ECO:0007669"/>
    <property type="project" value="TreeGrafter"/>
</dbReference>
<dbReference type="GO" id="GO:0005794">
    <property type="term" value="C:Golgi apparatus"/>
    <property type="evidence" value="ECO:0007669"/>
    <property type="project" value="TreeGrafter"/>
</dbReference>
<evidence type="ECO:0000256" key="4">
    <source>
        <dbReference type="ARBA" id="ARBA00022989"/>
    </source>
</evidence>
<organism evidence="8 9">
    <name type="scientific">Macrolepiota fuliginosa MF-IS2</name>
    <dbReference type="NCBI Taxonomy" id="1400762"/>
    <lineage>
        <taxon>Eukaryota</taxon>
        <taxon>Fungi</taxon>
        <taxon>Dikarya</taxon>
        <taxon>Basidiomycota</taxon>
        <taxon>Agaricomycotina</taxon>
        <taxon>Agaricomycetes</taxon>
        <taxon>Agaricomycetidae</taxon>
        <taxon>Agaricales</taxon>
        <taxon>Agaricineae</taxon>
        <taxon>Agaricaceae</taxon>
        <taxon>Macrolepiota</taxon>
    </lineage>
</organism>
<accession>A0A9P5X9R7</accession>
<feature type="compositionally biased region" description="Acidic residues" evidence="7">
    <location>
        <begin position="120"/>
        <end position="139"/>
    </location>
</feature>
<keyword evidence="3 6" id="KW-0812">Transmembrane</keyword>
<dbReference type="GO" id="GO:0005384">
    <property type="term" value="F:manganese ion transmembrane transporter activity"/>
    <property type="evidence" value="ECO:0007669"/>
    <property type="project" value="TreeGrafter"/>
</dbReference>
<feature type="transmembrane region" description="Helical" evidence="6">
    <location>
        <begin position="205"/>
        <end position="226"/>
    </location>
</feature>
<feature type="transmembrane region" description="Helical" evidence="6">
    <location>
        <begin position="20"/>
        <end position="44"/>
    </location>
</feature>
<evidence type="ECO:0000256" key="2">
    <source>
        <dbReference type="ARBA" id="ARBA00009190"/>
    </source>
</evidence>
<protein>
    <recommendedName>
        <fullName evidence="6">GDT1 family protein</fullName>
    </recommendedName>
</protein>
<evidence type="ECO:0000256" key="7">
    <source>
        <dbReference type="SAM" id="MobiDB-lite"/>
    </source>
</evidence>
<dbReference type="GO" id="GO:0015085">
    <property type="term" value="F:calcium ion transmembrane transporter activity"/>
    <property type="evidence" value="ECO:0007669"/>
    <property type="project" value="TreeGrafter"/>
</dbReference>
<reference evidence="8" key="1">
    <citation type="submission" date="2020-11" db="EMBL/GenBank/DDBJ databases">
        <authorList>
            <consortium name="DOE Joint Genome Institute"/>
            <person name="Ahrendt S."/>
            <person name="Riley R."/>
            <person name="Andreopoulos W."/>
            <person name="Labutti K."/>
            <person name="Pangilinan J."/>
            <person name="Ruiz-Duenas F.J."/>
            <person name="Barrasa J.M."/>
            <person name="Sanchez-Garcia M."/>
            <person name="Camarero S."/>
            <person name="Miyauchi S."/>
            <person name="Serrano A."/>
            <person name="Linde D."/>
            <person name="Babiker R."/>
            <person name="Drula E."/>
            <person name="Ayuso-Fernandez I."/>
            <person name="Pacheco R."/>
            <person name="Padilla G."/>
            <person name="Ferreira P."/>
            <person name="Barriuso J."/>
            <person name="Kellner H."/>
            <person name="Castanera R."/>
            <person name="Alfaro M."/>
            <person name="Ramirez L."/>
            <person name="Pisabarro A.G."/>
            <person name="Kuo A."/>
            <person name="Tritt A."/>
            <person name="Lipzen A."/>
            <person name="He G."/>
            <person name="Yan M."/>
            <person name="Ng V."/>
            <person name="Cullen D."/>
            <person name="Martin F."/>
            <person name="Rosso M.-N."/>
            <person name="Henrissat B."/>
            <person name="Hibbett D."/>
            <person name="Martinez A.T."/>
            <person name="Grigoriev I.V."/>
        </authorList>
    </citation>
    <scope>NUCLEOTIDE SEQUENCE</scope>
    <source>
        <strain evidence="8">MF-IS2</strain>
    </source>
</reference>
<dbReference type="PANTHER" id="PTHR12608">
    <property type="entry name" value="TRANSMEMBRANE PROTEIN HTP-1 RELATED"/>
    <property type="match status" value="1"/>
</dbReference>
<evidence type="ECO:0000256" key="6">
    <source>
        <dbReference type="RuleBase" id="RU365102"/>
    </source>
</evidence>
<keyword evidence="9" id="KW-1185">Reference proteome</keyword>
<feature type="transmembrane region" description="Helical" evidence="6">
    <location>
        <begin position="51"/>
        <end position="71"/>
    </location>
</feature>
<feature type="transmembrane region" description="Helical" evidence="6">
    <location>
        <begin position="238"/>
        <end position="256"/>
    </location>
</feature>
<comment type="similarity">
    <text evidence="2 6">Belongs to the GDT1 family.</text>
</comment>
<name>A0A9P5X9R7_9AGAR</name>
<dbReference type="PANTHER" id="PTHR12608:SF1">
    <property type="entry name" value="TRANSMEMBRANE PROTEIN 165"/>
    <property type="match status" value="1"/>
</dbReference>
<keyword evidence="5 6" id="KW-0472">Membrane</keyword>
<evidence type="ECO:0000256" key="1">
    <source>
        <dbReference type="ARBA" id="ARBA00004141"/>
    </source>
</evidence>
<proteinExistence type="inferred from homology"/>
<dbReference type="GO" id="GO:0032472">
    <property type="term" value="P:Golgi calcium ion transport"/>
    <property type="evidence" value="ECO:0007669"/>
    <property type="project" value="TreeGrafter"/>
</dbReference>
<evidence type="ECO:0000256" key="5">
    <source>
        <dbReference type="ARBA" id="ARBA00023136"/>
    </source>
</evidence>
<dbReference type="OrthoDB" id="442680at2759"/>
<dbReference type="Proteomes" id="UP000807342">
    <property type="component" value="Unassembled WGS sequence"/>
</dbReference>
<evidence type="ECO:0000313" key="8">
    <source>
        <dbReference type="EMBL" id="KAF9446715.1"/>
    </source>
</evidence>